<organism evidence="6 7">
    <name type="scientific">Sandaracinus amylolyticus</name>
    <dbReference type="NCBI Taxonomy" id="927083"/>
    <lineage>
        <taxon>Bacteria</taxon>
        <taxon>Pseudomonadati</taxon>
        <taxon>Myxococcota</taxon>
        <taxon>Polyangia</taxon>
        <taxon>Polyangiales</taxon>
        <taxon>Sandaracinaceae</taxon>
        <taxon>Sandaracinus</taxon>
    </lineage>
</organism>
<name>A0A0F6SDN1_9BACT</name>
<dbReference type="InterPro" id="IPR029061">
    <property type="entry name" value="THDP-binding"/>
</dbReference>
<evidence type="ECO:0000256" key="2">
    <source>
        <dbReference type="ARBA" id="ARBA00023002"/>
    </source>
</evidence>
<accession>A0A0F6SDN1</accession>
<keyword evidence="7" id="KW-1185">Reference proteome</keyword>
<reference evidence="6 7" key="1">
    <citation type="submission" date="2015-03" db="EMBL/GenBank/DDBJ databases">
        <title>Genome assembly of Sandaracinus amylolyticus DSM 53668.</title>
        <authorList>
            <person name="Sharma G."/>
            <person name="Subramanian S."/>
        </authorList>
    </citation>
    <scope>NUCLEOTIDE SEQUENCE [LARGE SCALE GENOMIC DNA]</scope>
    <source>
        <strain evidence="6 7">DSM 53668</strain>
    </source>
</reference>
<dbReference type="GO" id="GO:0003863">
    <property type="term" value="F:branched-chain 2-oxo acid dehydrogenase activity"/>
    <property type="evidence" value="ECO:0007669"/>
    <property type="project" value="UniProtKB-EC"/>
</dbReference>
<dbReference type="AlphaFoldDB" id="A0A0F6SDN1"/>
<dbReference type="PANTHER" id="PTHR43380:SF1">
    <property type="entry name" value="2-OXOISOVALERATE DEHYDROGENASE SUBUNIT ALPHA, MITOCHONDRIAL"/>
    <property type="match status" value="1"/>
</dbReference>
<dbReference type="SUPFAM" id="SSF52518">
    <property type="entry name" value="Thiamin diphosphate-binding fold (THDP-binding)"/>
    <property type="match status" value="1"/>
</dbReference>
<dbReference type="InterPro" id="IPR050771">
    <property type="entry name" value="Alpha-ketoacid_DH_E1_comp"/>
</dbReference>
<protein>
    <recommendedName>
        <fullName evidence="4">2-oxoisovalerate dehydrogenase subunit alpha</fullName>
        <ecNumber evidence="4">1.2.4.4</ecNumber>
    </recommendedName>
    <alternativeName>
        <fullName evidence="4">Branched-chain alpha-keto acid dehydrogenase E1 component alpha chain</fullName>
    </alternativeName>
</protein>
<gene>
    <name evidence="6" type="ORF">DB32_000883</name>
</gene>
<feature type="domain" description="Dehydrogenase E1 component" evidence="5">
    <location>
        <begin position="10"/>
        <end position="228"/>
    </location>
</feature>
<dbReference type="Gene3D" id="3.40.50.970">
    <property type="match status" value="1"/>
</dbReference>
<dbReference type="OrthoDB" id="9766715at2"/>
<keyword evidence="2 4" id="KW-0560">Oxidoreductase</keyword>
<dbReference type="STRING" id="927083.DB32_000883"/>
<evidence type="ECO:0000313" key="7">
    <source>
        <dbReference type="Proteomes" id="UP000034883"/>
    </source>
</evidence>
<dbReference type="EC" id="1.2.4.4" evidence="4"/>
<dbReference type="Pfam" id="PF00676">
    <property type="entry name" value="E1_dh"/>
    <property type="match status" value="1"/>
</dbReference>
<evidence type="ECO:0000313" key="6">
    <source>
        <dbReference type="EMBL" id="AKF03734.1"/>
    </source>
</evidence>
<comment type="cofactor">
    <cofactor evidence="1 4">
        <name>thiamine diphosphate</name>
        <dbReference type="ChEBI" id="CHEBI:58937"/>
    </cofactor>
</comment>
<evidence type="ECO:0000259" key="5">
    <source>
        <dbReference type="Pfam" id="PF00676"/>
    </source>
</evidence>
<keyword evidence="3 4" id="KW-0786">Thiamine pyrophosphate</keyword>
<dbReference type="GO" id="GO:0009083">
    <property type="term" value="P:branched-chain amino acid catabolic process"/>
    <property type="evidence" value="ECO:0007669"/>
    <property type="project" value="TreeGrafter"/>
</dbReference>
<dbReference type="RefSeq" id="WP_053231160.1">
    <property type="nucleotide sequence ID" value="NZ_CP011125.1"/>
</dbReference>
<evidence type="ECO:0000256" key="3">
    <source>
        <dbReference type="ARBA" id="ARBA00023052"/>
    </source>
</evidence>
<evidence type="ECO:0000256" key="1">
    <source>
        <dbReference type="ARBA" id="ARBA00001964"/>
    </source>
</evidence>
<comment type="catalytic activity">
    <reaction evidence="4">
        <text>N(6)-[(R)-lipoyl]-L-lysyl-[protein] + 3-methyl-2-oxobutanoate + H(+) = N(6)-[(R)-S(8)-2-methylpropanoyldihydrolipoyl]-L-lysyl-[protein] + CO2</text>
        <dbReference type="Rhea" id="RHEA:13457"/>
        <dbReference type="Rhea" id="RHEA-COMP:10474"/>
        <dbReference type="Rhea" id="RHEA-COMP:10497"/>
        <dbReference type="ChEBI" id="CHEBI:11851"/>
        <dbReference type="ChEBI" id="CHEBI:15378"/>
        <dbReference type="ChEBI" id="CHEBI:16526"/>
        <dbReference type="ChEBI" id="CHEBI:83099"/>
        <dbReference type="ChEBI" id="CHEBI:83142"/>
        <dbReference type="EC" id="1.2.4.4"/>
    </reaction>
</comment>
<dbReference type="EMBL" id="CP011125">
    <property type="protein sequence ID" value="AKF03734.1"/>
    <property type="molecule type" value="Genomic_DNA"/>
</dbReference>
<dbReference type="InterPro" id="IPR001017">
    <property type="entry name" value="DH_E1"/>
</dbReference>
<dbReference type="PANTHER" id="PTHR43380">
    <property type="entry name" value="2-OXOISOVALERATE DEHYDROGENASE SUBUNIT ALPHA, MITOCHONDRIAL"/>
    <property type="match status" value="1"/>
</dbReference>
<dbReference type="Proteomes" id="UP000034883">
    <property type="component" value="Chromosome"/>
</dbReference>
<comment type="function">
    <text evidence="4">The branched-chain alpha-keto dehydrogenase complex catalyzes the overall conversion of alpha-keto acids to acyl-CoA and CO(2). It contains multiple copies of three enzymatic components: branched-chain alpha-keto acid decarboxylase (E1), lipoamide acyltransferase (E2) and lipoamide dehydrogenase (E3).</text>
</comment>
<dbReference type="KEGG" id="samy:DB32_000883"/>
<proteinExistence type="inferred from homology"/>
<sequence>MADLLAIHRHAVRARLLDERLTQLARAGRIGFHPDARGFEPAIAAAVLAMRAEDAIFPSARDHAAFLVRGLPISRYVAHAFGSVEDPMRGHAAPGHLASRELRIAAASGLVSNHMTHAAGYAWAAKLRGETCAVLTMFADTAADAGDFHSAVNFAGATKAPVIFFCRTDRTRSAHPPTPIDRVADKGIAYGVESLVCSADDAGAVASAMAQAHQRALAGEGPTLVEAIRESKSDPIEALEARLSSEGHWDAHRALELRRELMTEIESAVAHAQQVGAPPREAVFEDVYATLPRHLEDQRTTLLATANHEDR</sequence>
<evidence type="ECO:0000256" key="4">
    <source>
        <dbReference type="RuleBase" id="RU365014"/>
    </source>
</evidence>
<comment type="similarity">
    <text evidence="4">Belongs to the BCKDHA family.</text>
</comment>